<comment type="caution">
    <text evidence="2">The sequence shown here is derived from an EMBL/GenBank/DDBJ whole genome shotgun (WGS) entry which is preliminary data.</text>
</comment>
<organism evidence="2 3">
    <name type="scientific">Sulfurirhabdus autotrophica</name>
    <dbReference type="NCBI Taxonomy" id="1706046"/>
    <lineage>
        <taxon>Bacteria</taxon>
        <taxon>Pseudomonadati</taxon>
        <taxon>Pseudomonadota</taxon>
        <taxon>Betaproteobacteria</taxon>
        <taxon>Nitrosomonadales</taxon>
        <taxon>Sulfuricellaceae</taxon>
        <taxon>Sulfurirhabdus</taxon>
    </lineage>
</organism>
<dbReference type="AlphaFoldDB" id="A0A4R3XU27"/>
<dbReference type="Proteomes" id="UP000295367">
    <property type="component" value="Unassembled WGS sequence"/>
</dbReference>
<protein>
    <submittedName>
        <fullName evidence="2">Uncharacterized protein</fullName>
    </submittedName>
</protein>
<keyword evidence="1" id="KW-1133">Transmembrane helix</keyword>
<name>A0A4R3XU27_9PROT</name>
<gene>
    <name evidence="2" type="ORF">EDC63_1442</name>
</gene>
<dbReference type="EMBL" id="SMCO01000044">
    <property type="protein sequence ID" value="TCV78210.1"/>
    <property type="molecule type" value="Genomic_DNA"/>
</dbReference>
<evidence type="ECO:0000256" key="1">
    <source>
        <dbReference type="SAM" id="Phobius"/>
    </source>
</evidence>
<evidence type="ECO:0000313" key="3">
    <source>
        <dbReference type="Proteomes" id="UP000295367"/>
    </source>
</evidence>
<keyword evidence="1" id="KW-0472">Membrane</keyword>
<keyword evidence="3" id="KW-1185">Reference proteome</keyword>
<evidence type="ECO:0000313" key="2">
    <source>
        <dbReference type="EMBL" id="TCV78210.1"/>
    </source>
</evidence>
<sequence>MKILALFLVVVVLSKLLADLGCYLFAINGLWAFDLMCGHNILFGWMVSILLILTLYGLVGAVLRRKTRKINNN</sequence>
<proteinExistence type="predicted"/>
<accession>A0A4R3XU27</accession>
<feature type="transmembrane region" description="Helical" evidence="1">
    <location>
        <begin position="42"/>
        <end position="63"/>
    </location>
</feature>
<keyword evidence="1" id="KW-0812">Transmembrane</keyword>
<reference evidence="2 3" key="1">
    <citation type="submission" date="2019-03" db="EMBL/GenBank/DDBJ databases">
        <title>Genomic Encyclopedia of Type Strains, Phase IV (KMG-IV): sequencing the most valuable type-strain genomes for metagenomic binning, comparative biology and taxonomic classification.</title>
        <authorList>
            <person name="Goeker M."/>
        </authorList>
    </citation>
    <scope>NUCLEOTIDE SEQUENCE [LARGE SCALE GENOMIC DNA]</scope>
    <source>
        <strain evidence="2 3">DSM 100309</strain>
    </source>
</reference>